<keyword evidence="2" id="KW-1185">Reference proteome</keyword>
<dbReference type="HOGENOM" id="CLU_3099312_0_0_10"/>
<reference evidence="2" key="1">
    <citation type="journal article" date="2012" name="Stand. Genomic Sci.">
        <title>Genome sequence of the Antarctic rhodopsins-containing flavobacterium Gillisia limnaea type strain (R-8282(T)).</title>
        <authorList>
            <person name="Riedel T."/>
            <person name="Held B."/>
            <person name="Nolan M."/>
            <person name="Lucas S."/>
            <person name="Lapidus A."/>
            <person name="Tice H."/>
            <person name="Del Rio T.G."/>
            <person name="Cheng J.F."/>
            <person name="Han C."/>
            <person name="Tapia R."/>
            <person name="Goodwin L.A."/>
            <person name="Pitluck S."/>
            <person name="Liolios K."/>
            <person name="Mavromatis K."/>
            <person name="Pagani I."/>
            <person name="Ivanova N."/>
            <person name="Mikhailova N."/>
            <person name="Pati A."/>
            <person name="Chen A."/>
            <person name="Palaniappan K."/>
            <person name="Land M."/>
            <person name="Rohde M."/>
            <person name="Tindall B.J."/>
            <person name="Detter J.C."/>
            <person name="Goker M."/>
            <person name="Bristow J."/>
            <person name="Eisen J.A."/>
            <person name="Markowitz V."/>
            <person name="Hugenholtz P."/>
            <person name="Kyrpides N.C."/>
            <person name="Klenk H.P."/>
            <person name="Woyke T."/>
        </authorList>
    </citation>
    <scope>NUCLEOTIDE SEQUENCE [LARGE SCALE GENOMIC DNA]</scope>
    <source>
        <strain evidence="2">DSM 15749 / LMG 21470 / R-8282</strain>
    </source>
</reference>
<dbReference type="AlphaFoldDB" id="H2BR92"/>
<organism evidence="1 2">
    <name type="scientific">Gillisia limnaea (strain DSM 15749 / LMG 21470 / R-8282)</name>
    <dbReference type="NCBI Taxonomy" id="865937"/>
    <lineage>
        <taxon>Bacteria</taxon>
        <taxon>Pseudomonadati</taxon>
        <taxon>Bacteroidota</taxon>
        <taxon>Flavobacteriia</taxon>
        <taxon>Flavobacteriales</taxon>
        <taxon>Flavobacteriaceae</taxon>
        <taxon>Gillisia</taxon>
    </lineage>
</organism>
<gene>
    <name evidence="1" type="ORF">Gilli_0261</name>
</gene>
<accession>H2BR92</accession>
<sequence length="51" mass="5785">MLSDVSSLIEHKASLNLIGVKLKGFTLNSLNLLAFRPFMPYIKNECKRDAF</sequence>
<protein>
    <submittedName>
        <fullName evidence="1">Uncharacterized protein</fullName>
    </submittedName>
</protein>
<dbReference type="Proteomes" id="UP000003844">
    <property type="component" value="Unassembled WGS sequence"/>
</dbReference>
<name>H2BR92_GILLR</name>
<evidence type="ECO:0000313" key="1">
    <source>
        <dbReference type="EMBL" id="EHQ04411.1"/>
    </source>
</evidence>
<dbReference type="STRING" id="865937.Gilli_0261"/>
<dbReference type="EMBL" id="JH594605">
    <property type="protein sequence ID" value="EHQ04411.1"/>
    <property type="molecule type" value="Genomic_DNA"/>
</dbReference>
<proteinExistence type="predicted"/>
<evidence type="ECO:0000313" key="2">
    <source>
        <dbReference type="Proteomes" id="UP000003844"/>
    </source>
</evidence>